<dbReference type="InterPro" id="IPR024904">
    <property type="entry name" value="OTCase_ArgI"/>
</dbReference>
<dbReference type="InterPro" id="IPR002292">
    <property type="entry name" value="Orn/put_carbamltrans"/>
</dbReference>
<dbReference type="GO" id="GO:0004585">
    <property type="term" value="F:ornithine carbamoyltransferase activity"/>
    <property type="evidence" value="ECO:0007669"/>
    <property type="project" value="UniProtKB-EC"/>
</dbReference>
<dbReference type="Gene3D" id="3.40.50.1370">
    <property type="entry name" value="Aspartate/ornithine carbamoyltransferase"/>
    <property type="match status" value="2"/>
</dbReference>
<dbReference type="InterPro" id="IPR006131">
    <property type="entry name" value="Asp_carbamoyltransf_Asp/Orn-bd"/>
</dbReference>
<dbReference type="AlphaFoldDB" id="A0A3B0VCP2"/>
<dbReference type="NCBIfam" id="TIGR00658">
    <property type="entry name" value="orni_carb_tr"/>
    <property type="match status" value="1"/>
</dbReference>
<dbReference type="PRINTS" id="PR00102">
    <property type="entry name" value="OTCASE"/>
</dbReference>
<dbReference type="NCBIfam" id="NF001986">
    <property type="entry name" value="PRK00779.1"/>
    <property type="match status" value="1"/>
</dbReference>
<dbReference type="Pfam" id="PF02729">
    <property type="entry name" value="OTCace_N"/>
    <property type="match status" value="1"/>
</dbReference>
<evidence type="ECO:0000313" key="7">
    <source>
        <dbReference type="EMBL" id="VAW38083.1"/>
    </source>
</evidence>
<dbReference type="FunFam" id="3.40.50.1370:FF:000008">
    <property type="entry name" value="Ornithine carbamoyltransferase"/>
    <property type="match status" value="1"/>
</dbReference>
<organism evidence="7">
    <name type="scientific">hydrothermal vent metagenome</name>
    <dbReference type="NCBI Taxonomy" id="652676"/>
    <lineage>
        <taxon>unclassified sequences</taxon>
        <taxon>metagenomes</taxon>
        <taxon>ecological metagenomes</taxon>
    </lineage>
</organism>
<dbReference type="GO" id="GO:0016597">
    <property type="term" value="F:amino acid binding"/>
    <property type="evidence" value="ECO:0007669"/>
    <property type="project" value="InterPro"/>
</dbReference>
<dbReference type="PROSITE" id="PS00097">
    <property type="entry name" value="CARBAMOYLTRANSFERASE"/>
    <property type="match status" value="1"/>
</dbReference>
<dbReference type="HAMAP" id="MF_01109">
    <property type="entry name" value="OTCase"/>
    <property type="match status" value="1"/>
</dbReference>
<dbReference type="SUPFAM" id="SSF53671">
    <property type="entry name" value="Aspartate/ornithine carbamoyltransferase"/>
    <property type="match status" value="1"/>
</dbReference>
<evidence type="ECO:0000256" key="4">
    <source>
        <dbReference type="ARBA" id="ARBA00048772"/>
    </source>
</evidence>
<feature type="domain" description="Aspartate/ornithine carbamoyltransferase carbamoyl-P binding" evidence="6">
    <location>
        <begin position="4"/>
        <end position="143"/>
    </location>
</feature>
<comment type="similarity">
    <text evidence="1">Belongs to the aspartate/ornithine carbamoyltransferase superfamily. OTCase family.</text>
</comment>
<dbReference type="PRINTS" id="PR00100">
    <property type="entry name" value="AOTCASE"/>
</dbReference>
<comment type="catalytic activity">
    <reaction evidence="4">
        <text>carbamoyl phosphate + L-ornithine = L-citrulline + phosphate + H(+)</text>
        <dbReference type="Rhea" id="RHEA:19513"/>
        <dbReference type="ChEBI" id="CHEBI:15378"/>
        <dbReference type="ChEBI" id="CHEBI:43474"/>
        <dbReference type="ChEBI" id="CHEBI:46911"/>
        <dbReference type="ChEBI" id="CHEBI:57743"/>
        <dbReference type="ChEBI" id="CHEBI:58228"/>
        <dbReference type="EC" id="2.1.3.3"/>
    </reaction>
</comment>
<evidence type="ECO:0000256" key="3">
    <source>
        <dbReference type="ARBA" id="ARBA00022679"/>
    </source>
</evidence>
<dbReference type="GO" id="GO:0019240">
    <property type="term" value="P:citrulline biosynthetic process"/>
    <property type="evidence" value="ECO:0007669"/>
    <property type="project" value="TreeGrafter"/>
</dbReference>
<dbReference type="EMBL" id="UOEY01000054">
    <property type="protein sequence ID" value="VAW38083.1"/>
    <property type="molecule type" value="Genomic_DNA"/>
</dbReference>
<feature type="domain" description="Aspartate/ornithine carbamoyltransferase Asp/Orn-binding" evidence="5">
    <location>
        <begin position="150"/>
        <end position="299"/>
    </location>
</feature>
<evidence type="ECO:0000259" key="6">
    <source>
        <dbReference type="Pfam" id="PF02729"/>
    </source>
</evidence>
<dbReference type="EC" id="2.1.3.3" evidence="2"/>
<gene>
    <name evidence="7" type="ORF">MNBD_DELTA04-199</name>
</gene>
<sequence length="308" mass="33997">MNNHLLALKDLSGEQLRSLIDRAIVLKAETARKIRHRQLAGRRVSLLFNKPSTRTRVSFEAAMYGLGGQVIFMSSEESQLSRGEPLKDTARVLARYVDAIVVRTYGQQVLEELARYSTVPVINALTDLYHPCQILSDIMTVIENKGAPEKLKIVWLGDGNNMANSWVEAASVLGFPLTLACPAGYEPDPAILAASRRRGSAPITLLHDPEEAVADADVINVDVWTSMGQEDEQKKRLQAFQAFQLNRDLLGRAKKDATVLHCLPAHRGEEITEEVLEGPQCVAFDQAENKMHIHMAILESFIGGTSAS</sequence>
<name>A0A3B0VCP2_9ZZZZ</name>
<dbReference type="GO" id="GO:0042450">
    <property type="term" value="P:L-arginine biosynthetic process via ornithine"/>
    <property type="evidence" value="ECO:0007669"/>
    <property type="project" value="TreeGrafter"/>
</dbReference>
<reference evidence="7" key="1">
    <citation type="submission" date="2018-06" db="EMBL/GenBank/DDBJ databases">
        <authorList>
            <person name="Zhirakovskaya E."/>
        </authorList>
    </citation>
    <scope>NUCLEOTIDE SEQUENCE</scope>
</reference>
<keyword evidence="3 7" id="KW-0808">Transferase</keyword>
<protein>
    <recommendedName>
        <fullName evidence="2">ornithine carbamoyltransferase</fullName>
        <ecNumber evidence="2">2.1.3.3</ecNumber>
    </recommendedName>
</protein>
<dbReference type="Pfam" id="PF00185">
    <property type="entry name" value="OTCace"/>
    <property type="match status" value="1"/>
</dbReference>
<accession>A0A3B0VCP2</accession>
<dbReference type="PANTHER" id="PTHR45753">
    <property type="entry name" value="ORNITHINE CARBAMOYLTRANSFERASE, MITOCHONDRIAL"/>
    <property type="match status" value="1"/>
</dbReference>
<dbReference type="InterPro" id="IPR006130">
    <property type="entry name" value="Asp/Orn_carbamoylTrfase"/>
</dbReference>
<evidence type="ECO:0000256" key="1">
    <source>
        <dbReference type="ARBA" id="ARBA00007805"/>
    </source>
</evidence>
<proteinExistence type="inferred from homology"/>
<dbReference type="InterPro" id="IPR006132">
    <property type="entry name" value="Asp/Orn_carbamoyltranf_P-bd"/>
</dbReference>
<dbReference type="PANTHER" id="PTHR45753:SF3">
    <property type="entry name" value="ORNITHINE TRANSCARBAMYLASE, MITOCHONDRIAL"/>
    <property type="match status" value="1"/>
</dbReference>
<evidence type="ECO:0000256" key="2">
    <source>
        <dbReference type="ARBA" id="ARBA00013007"/>
    </source>
</evidence>
<dbReference type="InterPro" id="IPR036901">
    <property type="entry name" value="Asp/Orn_carbamoylTrfase_sf"/>
</dbReference>
<evidence type="ECO:0000259" key="5">
    <source>
        <dbReference type="Pfam" id="PF00185"/>
    </source>
</evidence>